<evidence type="ECO:0000313" key="3">
    <source>
        <dbReference type="Proteomes" id="UP000470772"/>
    </source>
</evidence>
<accession>A0A6A9QK71</accession>
<dbReference type="PANTHER" id="PTHR45947">
    <property type="entry name" value="SULFOQUINOVOSYL TRANSFERASE SQD2"/>
    <property type="match status" value="1"/>
</dbReference>
<proteinExistence type="predicted"/>
<organism evidence="2 3">
    <name type="scientific">Sulfuracidifex metallicus DSM 6482 = JCM 9184</name>
    <dbReference type="NCBI Taxonomy" id="523847"/>
    <lineage>
        <taxon>Archaea</taxon>
        <taxon>Thermoproteota</taxon>
        <taxon>Thermoprotei</taxon>
        <taxon>Sulfolobales</taxon>
        <taxon>Sulfolobaceae</taxon>
        <taxon>Sulfuracidifex</taxon>
    </lineage>
</organism>
<dbReference type="Gene3D" id="3.40.50.2000">
    <property type="entry name" value="Glycogen Phosphorylase B"/>
    <property type="match status" value="2"/>
</dbReference>
<comment type="caution">
    <text evidence="2">The sequence shown here is derived from an EMBL/GenBank/DDBJ whole genome shotgun (WGS) entry which is preliminary data.</text>
</comment>
<dbReference type="EMBL" id="WGGD01000005">
    <property type="protein sequence ID" value="MUN28499.1"/>
    <property type="molecule type" value="Genomic_DNA"/>
</dbReference>
<evidence type="ECO:0000259" key="1">
    <source>
        <dbReference type="Pfam" id="PF00534"/>
    </source>
</evidence>
<dbReference type="AlphaFoldDB" id="A0A6A9QK71"/>
<dbReference type="CDD" id="cd03801">
    <property type="entry name" value="GT4_PimA-like"/>
    <property type="match status" value="1"/>
</dbReference>
<dbReference type="PANTHER" id="PTHR45947:SF3">
    <property type="entry name" value="SULFOQUINOVOSYL TRANSFERASE SQD2"/>
    <property type="match status" value="1"/>
</dbReference>
<dbReference type="RefSeq" id="WP_156016283.1">
    <property type="nucleotide sequence ID" value="NZ_WGGD01000005.1"/>
</dbReference>
<keyword evidence="2" id="KW-0808">Transferase</keyword>
<gene>
    <name evidence="2" type="ORF">GC250_03290</name>
</gene>
<reference evidence="2 3" key="1">
    <citation type="submission" date="2019-10" db="EMBL/GenBank/DDBJ databases">
        <title>Sequencing and Assembly of Multiple Reported Metal-Biooxidizing Members of the Extremely Thermoacidophilic Archaeal Family Sulfolobaceae.</title>
        <authorList>
            <person name="Counts J.A."/>
            <person name="Kelly R.M."/>
        </authorList>
    </citation>
    <scope>NUCLEOTIDE SEQUENCE [LARGE SCALE GENOMIC DNA]</scope>
    <source>
        <strain evidence="2 3">DSM 6482</strain>
    </source>
</reference>
<protein>
    <submittedName>
        <fullName evidence="2">Glycosyltransferase</fullName>
    </submittedName>
</protein>
<feature type="domain" description="Glycosyl transferase family 1" evidence="1">
    <location>
        <begin position="180"/>
        <end position="307"/>
    </location>
</feature>
<dbReference type="InterPro" id="IPR001296">
    <property type="entry name" value="Glyco_trans_1"/>
</dbReference>
<name>A0A6A9QK71_SULME</name>
<sequence length="347" mass="38968">MKIALVHHSVCGYGGMEIVSQRLYYYLTKRGHEVTLFSTSACQGMNVRQVKVLKFNPEIQIPLDKVNGDYEVVHALSSLSYFNISVSSMLKGKKVVSFLSVKTLRTHPNLFYRLVGSIYEDYMIKKGLKLANAVTVKNLGDKIILEKFNANPFLIPDGLDDVYFKPLNEDFRQEVLKRFNLEEGEFALYVGRIHKLKGVEVFIKALQLSNFKGVIVGGGDKVEGMNVVYAGSLDDLSKIALIDSSCCVVIPSLSDYVEAFSIVASEAWARRKPVIASSVGALKYRVKEGVNGFLFKPGDYKALANILPKAKDFKVKEIPEDVLPWEMVVSMYEDVYKKTLEDSNFEK</sequence>
<keyword evidence="3" id="KW-1185">Reference proteome</keyword>
<dbReference type="Proteomes" id="UP000470772">
    <property type="component" value="Unassembled WGS sequence"/>
</dbReference>
<dbReference type="GO" id="GO:0016757">
    <property type="term" value="F:glycosyltransferase activity"/>
    <property type="evidence" value="ECO:0007669"/>
    <property type="project" value="InterPro"/>
</dbReference>
<dbReference type="InterPro" id="IPR050194">
    <property type="entry name" value="Glycosyltransferase_grp1"/>
</dbReference>
<dbReference type="SUPFAM" id="SSF53756">
    <property type="entry name" value="UDP-Glycosyltransferase/glycogen phosphorylase"/>
    <property type="match status" value="1"/>
</dbReference>
<evidence type="ECO:0000313" key="2">
    <source>
        <dbReference type="EMBL" id="MUN28499.1"/>
    </source>
</evidence>
<dbReference type="Pfam" id="PF00534">
    <property type="entry name" value="Glycos_transf_1"/>
    <property type="match status" value="1"/>
</dbReference>